<dbReference type="Proteomes" id="UP000469559">
    <property type="component" value="Unassembled WGS sequence"/>
</dbReference>
<feature type="transmembrane region" description="Helical" evidence="1">
    <location>
        <begin position="147"/>
        <end position="167"/>
    </location>
</feature>
<evidence type="ECO:0000313" key="2">
    <source>
        <dbReference type="EMBL" id="TVY17451.1"/>
    </source>
</evidence>
<evidence type="ECO:0000313" key="3">
    <source>
        <dbReference type="Proteomes" id="UP000469559"/>
    </source>
</evidence>
<protein>
    <recommendedName>
        <fullName evidence="4">Steroid 5-alpha reductase C-terminal domain-containing protein</fullName>
    </recommendedName>
</protein>
<feature type="transmembrane region" description="Helical" evidence="1">
    <location>
        <begin position="89"/>
        <end position="107"/>
    </location>
</feature>
<evidence type="ECO:0000256" key="1">
    <source>
        <dbReference type="SAM" id="Phobius"/>
    </source>
</evidence>
<feature type="transmembrane region" description="Helical" evidence="1">
    <location>
        <begin position="15"/>
        <end position="34"/>
    </location>
</feature>
<dbReference type="InterPro" id="IPR010721">
    <property type="entry name" value="UstE-like"/>
</dbReference>
<comment type="caution">
    <text evidence="2">The sequence shown here is derived from an EMBL/GenBank/DDBJ whole genome shotgun (WGS) entry which is preliminary data.</text>
</comment>
<dbReference type="OrthoDB" id="67965at2759"/>
<organism evidence="2 3">
    <name type="scientific">Lachnellula arida</name>
    <dbReference type="NCBI Taxonomy" id="1316785"/>
    <lineage>
        <taxon>Eukaryota</taxon>
        <taxon>Fungi</taxon>
        <taxon>Dikarya</taxon>
        <taxon>Ascomycota</taxon>
        <taxon>Pezizomycotina</taxon>
        <taxon>Leotiomycetes</taxon>
        <taxon>Helotiales</taxon>
        <taxon>Lachnaceae</taxon>
        <taxon>Lachnellula</taxon>
    </lineage>
</organism>
<gene>
    <name evidence="2" type="ORF">LARI1_G003268</name>
</gene>
<keyword evidence="1" id="KW-1133">Transmembrane helix</keyword>
<reference evidence="2 3" key="1">
    <citation type="submission" date="2018-05" db="EMBL/GenBank/DDBJ databases">
        <title>Whole genome sequencing for identification of molecular markers to develop diagnostic detection tools for the regulated plant pathogen Lachnellula willkommii.</title>
        <authorList>
            <person name="Giroux E."/>
            <person name="Bilodeau G."/>
        </authorList>
    </citation>
    <scope>NUCLEOTIDE SEQUENCE [LARGE SCALE GENOMIC DNA]</scope>
    <source>
        <strain evidence="2 3">CBS 203.66</strain>
    </source>
</reference>
<proteinExistence type="predicted"/>
<sequence>PSPPSNLALGLPLKSLIVLGMAATTALKQIYWVLRISQESMPATSALPIAAANVLFNTPSSILALTAAASCFTPSFLGAGIAQVGGLSPLFLVGALVFLLGTGVELASEIQRRGFKSEERNRGKPYTGGLFRWARHVNYGAYSFMRAGYALAAGGWIWGSVVAAFFFRDFATRGVPILDEYCTERYGAPWVEFKKKVPYVLVPGVY</sequence>
<feature type="transmembrane region" description="Helical" evidence="1">
    <location>
        <begin position="46"/>
        <end position="69"/>
    </location>
</feature>
<dbReference type="AlphaFoldDB" id="A0A8T9BDH2"/>
<keyword evidence="1" id="KW-0472">Membrane</keyword>
<dbReference type="Gene3D" id="1.20.120.1630">
    <property type="match status" value="1"/>
</dbReference>
<accession>A0A8T9BDH2</accession>
<name>A0A8T9BDH2_9HELO</name>
<keyword evidence="1" id="KW-0812">Transmembrane</keyword>
<keyword evidence="3" id="KW-1185">Reference proteome</keyword>
<dbReference type="Pfam" id="PF06966">
    <property type="entry name" value="DUF1295"/>
    <property type="match status" value="1"/>
</dbReference>
<evidence type="ECO:0008006" key="4">
    <source>
        <dbReference type="Google" id="ProtNLM"/>
    </source>
</evidence>
<dbReference type="EMBL" id="QGMF01000255">
    <property type="protein sequence ID" value="TVY17451.1"/>
    <property type="molecule type" value="Genomic_DNA"/>
</dbReference>
<dbReference type="PROSITE" id="PS50244">
    <property type="entry name" value="S5A_REDUCTASE"/>
    <property type="match status" value="1"/>
</dbReference>
<feature type="non-terminal residue" evidence="2">
    <location>
        <position position="1"/>
    </location>
</feature>